<dbReference type="AlphaFoldDB" id="A0A518ITT3"/>
<dbReference type="RefSeq" id="WP_145284992.1">
    <property type="nucleotide sequence ID" value="NZ_CP036318.1"/>
</dbReference>
<keyword evidence="3" id="KW-1185">Reference proteome</keyword>
<feature type="signal peptide" evidence="1">
    <location>
        <begin position="1"/>
        <end position="27"/>
    </location>
</feature>
<dbReference type="Proteomes" id="UP000316770">
    <property type="component" value="Chromosome"/>
</dbReference>
<accession>A0A518ITT3</accession>
<dbReference type="PROSITE" id="PS51257">
    <property type="entry name" value="PROKAR_LIPOPROTEIN"/>
    <property type="match status" value="1"/>
</dbReference>
<dbReference type="EMBL" id="CP036318">
    <property type="protein sequence ID" value="QDV56496.1"/>
    <property type="molecule type" value="Genomic_DNA"/>
</dbReference>
<evidence type="ECO:0000313" key="2">
    <source>
        <dbReference type="EMBL" id="QDV56496.1"/>
    </source>
</evidence>
<evidence type="ECO:0008006" key="4">
    <source>
        <dbReference type="Google" id="ProtNLM"/>
    </source>
</evidence>
<gene>
    <name evidence="2" type="ORF">Mal33_24870</name>
</gene>
<proteinExistence type="predicted"/>
<name>A0A518ITT3_9BACT</name>
<sequence precursor="true">MPPKRNLFCLCFLLVAALVPVMSGCDAQQPFQHHQQQPGWNVDVNGAGWNVDINGQSPQRNPYFPNVRPRPVQPRQPIFQQPRQPIFQPPQLCPGGRCPARSIDSVGEAEAVASTVAVKQGSCKCLRCMRPTVGADWHSLWTPAGDVATYLCNECWDRTTPDEHAGYLRLVLQRAKLPDEKREPFVAALKSTIATD</sequence>
<evidence type="ECO:0000313" key="3">
    <source>
        <dbReference type="Proteomes" id="UP000316770"/>
    </source>
</evidence>
<organism evidence="2 3">
    <name type="scientific">Rosistilla oblonga</name>
    <dbReference type="NCBI Taxonomy" id="2527990"/>
    <lineage>
        <taxon>Bacteria</taxon>
        <taxon>Pseudomonadati</taxon>
        <taxon>Planctomycetota</taxon>
        <taxon>Planctomycetia</taxon>
        <taxon>Pirellulales</taxon>
        <taxon>Pirellulaceae</taxon>
        <taxon>Rosistilla</taxon>
    </lineage>
</organism>
<keyword evidence="1" id="KW-0732">Signal</keyword>
<feature type="chain" id="PRO_5021699016" description="GATA-type domain-containing protein" evidence="1">
    <location>
        <begin position="28"/>
        <end position="196"/>
    </location>
</feature>
<evidence type="ECO:0000256" key="1">
    <source>
        <dbReference type="SAM" id="SignalP"/>
    </source>
</evidence>
<reference evidence="2 3" key="1">
    <citation type="submission" date="2019-02" db="EMBL/GenBank/DDBJ databases">
        <title>Deep-cultivation of Planctomycetes and their phenomic and genomic characterization uncovers novel biology.</title>
        <authorList>
            <person name="Wiegand S."/>
            <person name="Jogler M."/>
            <person name="Boedeker C."/>
            <person name="Pinto D."/>
            <person name="Vollmers J."/>
            <person name="Rivas-Marin E."/>
            <person name="Kohn T."/>
            <person name="Peeters S.H."/>
            <person name="Heuer A."/>
            <person name="Rast P."/>
            <person name="Oberbeckmann S."/>
            <person name="Bunk B."/>
            <person name="Jeske O."/>
            <person name="Meyerdierks A."/>
            <person name="Storesund J.E."/>
            <person name="Kallscheuer N."/>
            <person name="Luecker S."/>
            <person name="Lage O.M."/>
            <person name="Pohl T."/>
            <person name="Merkel B.J."/>
            <person name="Hornburger P."/>
            <person name="Mueller R.-W."/>
            <person name="Bruemmer F."/>
            <person name="Labrenz M."/>
            <person name="Spormann A.M."/>
            <person name="Op den Camp H."/>
            <person name="Overmann J."/>
            <person name="Amann R."/>
            <person name="Jetten M.S.M."/>
            <person name="Mascher T."/>
            <person name="Medema M.H."/>
            <person name="Devos D.P."/>
            <person name="Kaster A.-K."/>
            <person name="Ovreas L."/>
            <person name="Rohde M."/>
            <person name="Galperin M.Y."/>
            <person name="Jogler C."/>
        </authorList>
    </citation>
    <scope>NUCLEOTIDE SEQUENCE [LARGE SCALE GENOMIC DNA]</scope>
    <source>
        <strain evidence="2 3">Mal33</strain>
    </source>
</reference>
<protein>
    <recommendedName>
        <fullName evidence="4">GATA-type domain-containing protein</fullName>
    </recommendedName>
</protein>